<accession>C4WWP2</accession>
<feature type="transmembrane region" description="Helical" evidence="1">
    <location>
        <begin position="42"/>
        <end position="62"/>
    </location>
</feature>
<protein>
    <submittedName>
        <fullName evidence="2">ACYPI006103 protein</fullName>
    </submittedName>
</protein>
<sequence length="110" mass="13082">MINMEKMVLKEVLAKEIIQTTIHILSMAILEQHLHSSLVHQIHLAIYLVIVVVQCLMMKWTLMMVLFECHMDHLAWVLSGRSHSMFMVHQWDELKKKLKTLLLNMKCMYH</sequence>
<name>C4WWP2_ACYPI</name>
<gene>
    <name evidence="2" type="primary">ACYPI006103</name>
</gene>
<dbReference type="AlphaFoldDB" id="C4WWP2"/>
<keyword evidence="1" id="KW-1133">Transmembrane helix</keyword>
<proteinExistence type="evidence at transcript level"/>
<evidence type="ECO:0000313" key="2">
    <source>
        <dbReference type="EMBL" id="BAH72312.1"/>
    </source>
</evidence>
<evidence type="ECO:0000256" key="1">
    <source>
        <dbReference type="SAM" id="Phobius"/>
    </source>
</evidence>
<keyword evidence="1" id="KW-0812">Transmembrane</keyword>
<keyword evidence="1" id="KW-0472">Membrane</keyword>
<reference evidence="2" key="1">
    <citation type="submission" date="2009-06" db="EMBL/GenBank/DDBJ databases">
        <title>A full-length cDNA resource of the pea aphid, Acyrthosiphon pisum.</title>
        <authorList>
            <person name="Shigenobu S."/>
            <person name="Nakabachi A."/>
            <person name="Richards S."/>
        </authorList>
    </citation>
    <scope>NUCLEOTIDE SEQUENCE</scope>
    <source>
        <strain evidence="2">LSR1</strain>
        <tissue evidence="2">Whole body</tissue>
    </source>
</reference>
<organism evidence="2">
    <name type="scientific">Acyrthosiphon pisum</name>
    <name type="common">Pea aphid</name>
    <dbReference type="NCBI Taxonomy" id="7029"/>
    <lineage>
        <taxon>Eukaryota</taxon>
        <taxon>Metazoa</taxon>
        <taxon>Ecdysozoa</taxon>
        <taxon>Arthropoda</taxon>
        <taxon>Hexapoda</taxon>
        <taxon>Insecta</taxon>
        <taxon>Pterygota</taxon>
        <taxon>Neoptera</taxon>
        <taxon>Paraneoptera</taxon>
        <taxon>Hemiptera</taxon>
        <taxon>Sternorrhyncha</taxon>
        <taxon>Aphidomorpha</taxon>
        <taxon>Aphidoidea</taxon>
        <taxon>Aphididae</taxon>
        <taxon>Macrosiphini</taxon>
        <taxon>Acyrthosiphon</taxon>
    </lineage>
</organism>
<dbReference type="EMBL" id="AK342184">
    <property type="protein sequence ID" value="BAH72312.1"/>
    <property type="molecule type" value="mRNA"/>
</dbReference>